<dbReference type="PANTHER" id="PTHR43685:SF3">
    <property type="entry name" value="SLR2126 PROTEIN"/>
    <property type="match status" value="1"/>
</dbReference>
<dbReference type="InterPro" id="IPR050834">
    <property type="entry name" value="Glycosyltransf_2"/>
</dbReference>
<evidence type="ECO:0000256" key="1">
    <source>
        <dbReference type="ARBA" id="ARBA00022679"/>
    </source>
</evidence>
<dbReference type="OrthoDB" id="9801954at2"/>
<dbReference type="HOGENOM" id="CLU_025996_24_0_4"/>
<name>K1JSP6_9BURK</name>
<protein>
    <recommendedName>
        <fullName evidence="6">Glycosyltransferase 2-like domain-containing protein</fullName>
    </recommendedName>
</protein>
<sequence length="272" mass="31160">MDELISIVVSTYNWPEALDLSLKSLSAQTDSNFEIIVADDGSGCETARVVEEWCRKSPVKVIHSWQEDKGFRLARSRNVAVTRSAGKYLIFMDGDCIVRSDFVAMHRMLAERHSVLAGQRILLAEAFSQECLISGNLAWCESISKLRELARNRAVNRWQSAVSLPLGFFRKARPNRWQLLRGCNWSLHREDFLAVKGQDEAFEGWGYEDSDMAIRLINNGCLIKWAGFTSPCFHLWHKNADRTMSPENLSRLETVKRMKKVLPNKPMQESYD</sequence>
<comment type="caution">
    <text evidence="4">The sequence shown here is derived from an EMBL/GenBank/DDBJ whole genome shotgun (WGS) entry which is preliminary data.</text>
</comment>
<dbReference type="InterPro" id="IPR029044">
    <property type="entry name" value="Nucleotide-diphossugar_trans"/>
</dbReference>
<dbReference type="Gene3D" id="3.90.550.10">
    <property type="entry name" value="Spore Coat Polysaccharide Biosynthesis Protein SpsA, Chain A"/>
    <property type="match status" value="1"/>
</dbReference>
<evidence type="ECO:0000259" key="2">
    <source>
        <dbReference type="Pfam" id="PF00535"/>
    </source>
</evidence>
<dbReference type="AlphaFoldDB" id="K1JSP6"/>
<dbReference type="Proteomes" id="UP000005835">
    <property type="component" value="Unassembled WGS sequence"/>
</dbReference>
<evidence type="ECO:0000313" key="5">
    <source>
        <dbReference type="Proteomes" id="UP000005835"/>
    </source>
</evidence>
<dbReference type="RefSeq" id="WP_005436161.1">
    <property type="nucleotide sequence ID" value="NZ_JH815518.1"/>
</dbReference>
<evidence type="ECO:0000259" key="3">
    <source>
        <dbReference type="Pfam" id="PF02709"/>
    </source>
</evidence>
<dbReference type="InterPro" id="IPR027791">
    <property type="entry name" value="Galactosyl_T_C"/>
</dbReference>
<dbReference type="STRING" id="742823.HMPREF9465_01759"/>
<reference evidence="4 5" key="1">
    <citation type="submission" date="2012-05" db="EMBL/GenBank/DDBJ databases">
        <title>The Genome Sequence of Sutterella wadsworthensis 2_1_59BFAA.</title>
        <authorList>
            <consortium name="The Broad Institute Genome Sequencing Platform"/>
            <person name="Earl A."/>
            <person name="Ward D."/>
            <person name="Feldgarden M."/>
            <person name="Gevers D."/>
            <person name="Daigneault M."/>
            <person name="Strauss J."/>
            <person name="Allen-Vercoe E."/>
            <person name="Walker B."/>
            <person name="Young S.K."/>
            <person name="Zeng Q."/>
            <person name="Gargeya S."/>
            <person name="Fitzgerald M."/>
            <person name="Haas B."/>
            <person name="Abouelleil A."/>
            <person name="Alvarado L."/>
            <person name="Arachchi H.M."/>
            <person name="Berlin A.M."/>
            <person name="Chapman S.B."/>
            <person name="Goldberg J."/>
            <person name="Griggs A."/>
            <person name="Gujja S."/>
            <person name="Hansen M."/>
            <person name="Howarth C."/>
            <person name="Imamovic A."/>
            <person name="Larimer J."/>
            <person name="McCowen C."/>
            <person name="Montmayeur A."/>
            <person name="Murphy C."/>
            <person name="Neiman D."/>
            <person name="Pearson M."/>
            <person name="Priest M."/>
            <person name="Roberts A."/>
            <person name="Saif S."/>
            <person name="Shea T."/>
            <person name="Sisk P."/>
            <person name="Sykes S."/>
            <person name="Wortman J."/>
            <person name="Nusbaum C."/>
            <person name="Birren B."/>
        </authorList>
    </citation>
    <scope>NUCLEOTIDE SEQUENCE [LARGE SCALE GENOMIC DNA]</scope>
    <source>
        <strain evidence="4 5">2_1_59BFAA</strain>
    </source>
</reference>
<dbReference type="Pfam" id="PF00535">
    <property type="entry name" value="Glycos_transf_2"/>
    <property type="match status" value="1"/>
</dbReference>
<dbReference type="EMBL" id="ADMG01000037">
    <property type="protein sequence ID" value="EKB30712.1"/>
    <property type="molecule type" value="Genomic_DNA"/>
</dbReference>
<evidence type="ECO:0008006" key="6">
    <source>
        <dbReference type="Google" id="ProtNLM"/>
    </source>
</evidence>
<feature type="domain" description="Galactosyltransferase C-terminal" evidence="3">
    <location>
        <begin position="174"/>
        <end position="237"/>
    </location>
</feature>
<keyword evidence="1" id="KW-0808">Transferase</keyword>
<gene>
    <name evidence="4" type="ORF">HMPREF9465_01759</name>
</gene>
<evidence type="ECO:0000313" key="4">
    <source>
        <dbReference type="EMBL" id="EKB30712.1"/>
    </source>
</evidence>
<organism evidence="4 5">
    <name type="scientific">Sutterella wadsworthensis 2_1_59BFAA</name>
    <dbReference type="NCBI Taxonomy" id="742823"/>
    <lineage>
        <taxon>Bacteria</taxon>
        <taxon>Pseudomonadati</taxon>
        <taxon>Pseudomonadota</taxon>
        <taxon>Betaproteobacteria</taxon>
        <taxon>Burkholderiales</taxon>
        <taxon>Sutterellaceae</taxon>
        <taxon>Sutterella</taxon>
    </lineage>
</organism>
<dbReference type="GO" id="GO:0016740">
    <property type="term" value="F:transferase activity"/>
    <property type="evidence" value="ECO:0007669"/>
    <property type="project" value="UniProtKB-KW"/>
</dbReference>
<dbReference type="eggNOG" id="COG1216">
    <property type="taxonomic scope" value="Bacteria"/>
</dbReference>
<dbReference type="PANTHER" id="PTHR43685">
    <property type="entry name" value="GLYCOSYLTRANSFERASE"/>
    <property type="match status" value="1"/>
</dbReference>
<accession>K1JSP6</accession>
<dbReference type="PATRIC" id="fig|742823.3.peg.1755"/>
<proteinExistence type="predicted"/>
<dbReference type="SUPFAM" id="SSF53448">
    <property type="entry name" value="Nucleotide-diphospho-sugar transferases"/>
    <property type="match status" value="1"/>
</dbReference>
<keyword evidence="5" id="KW-1185">Reference proteome</keyword>
<dbReference type="Pfam" id="PF02709">
    <property type="entry name" value="Glyco_transf_7C"/>
    <property type="match status" value="1"/>
</dbReference>
<feature type="domain" description="Glycosyltransferase 2-like" evidence="2">
    <location>
        <begin position="6"/>
        <end position="113"/>
    </location>
</feature>
<dbReference type="CDD" id="cd06420">
    <property type="entry name" value="GT2_Chondriotin_Pol_N"/>
    <property type="match status" value="1"/>
</dbReference>
<dbReference type="InterPro" id="IPR001173">
    <property type="entry name" value="Glyco_trans_2-like"/>
</dbReference>